<dbReference type="GO" id="GO:0005085">
    <property type="term" value="F:guanyl-nucleotide exchange factor activity"/>
    <property type="evidence" value="ECO:0007669"/>
    <property type="project" value="InterPro"/>
</dbReference>
<dbReference type="Proteomes" id="UP000193380">
    <property type="component" value="Unassembled WGS sequence"/>
</dbReference>
<dbReference type="EMBL" id="FR904971">
    <property type="protein sequence ID" value="CDQ74394.1"/>
    <property type="molecule type" value="Genomic_DNA"/>
</dbReference>
<reference evidence="2" key="1">
    <citation type="journal article" date="2014" name="Nat. Commun.">
        <title>The rainbow trout genome provides novel insights into evolution after whole-genome duplication in vertebrates.</title>
        <authorList>
            <person name="Berthelot C."/>
            <person name="Brunet F."/>
            <person name="Chalopin D."/>
            <person name="Juanchich A."/>
            <person name="Bernard M."/>
            <person name="Noel B."/>
            <person name="Bento P."/>
            <person name="Da Silva C."/>
            <person name="Labadie K."/>
            <person name="Alberti A."/>
            <person name="Aury J.M."/>
            <person name="Louis A."/>
            <person name="Dehais P."/>
            <person name="Bardou P."/>
            <person name="Montfort J."/>
            <person name="Klopp C."/>
            <person name="Cabau C."/>
            <person name="Gaspin C."/>
            <person name="Thorgaard G.H."/>
            <person name="Boussaha M."/>
            <person name="Quillet E."/>
            <person name="Guyomard R."/>
            <person name="Galiana D."/>
            <person name="Bobe J."/>
            <person name="Volff J.N."/>
            <person name="Genet C."/>
            <person name="Wincker P."/>
            <person name="Jaillon O."/>
            <person name="Roest Crollius H."/>
            <person name="Guiguen Y."/>
        </authorList>
    </citation>
    <scope>NUCLEOTIDE SEQUENCE [LARGE SCALE GENOMIC DNA]</scope>
</reference>
<proteinExistence type="predicted"/>
<dbReference type="InterPro" id="IPR046769">
    <property type="entry name" value="DOCKER_Lobe_A"/>
</dbReference>
<dbReference type="InterPro" id="IPR026791">
    <property type="entry name" value="DOCK"/>
</dbReference>
<accession>A0A060XAQ9</accession>
<protein>
    <recommendedName>
        <fullName evidence="1">DOCKER Lobe A domain-containing protein</fullName>
    </recommendedName>
</protein>
<sequence>MATAQLREHEKAPEMLLDLQYSLACSYASSPELRRTWLDSMAWAPRPLRDVPQWPGCIQEDHSEH</sequence>
<evidence type="ECO:0000313" key="2">
    <source>
        <dbReference type="EMBL" id="CDQ74394.1"/>
    </source>
</evidence>
<dbReference type="Pfam" id="PF06920">
    <property type="entry name" value="DHR-2_Lobe_A"/>
    <property type="match status" value="1"/>
</dbReference>
<reference evidence="2" key="2">
    <citation type="submission" date="2014-03" db="EMBL/GenBank/DDBJ databases">
        <authorList>
            <person name="Genoscope - CEA"/>
        </authorList>
    </citation>
    <scope>NUCLEOTIDE SEQUENCE</scope>
</reference>
<dbReference type="PANTHER" id="PTHR23317:SF81">
    <property type="entry name" value="DEDICATOR OF CYTOKINESIS PROTEIN 11"/>
    <property type="match status" value="1"/>
</dbReference>
<dbReference type="GO" id="GO:0007264">
    <property type="term" value="P:small GTPase-mediated signal transduction"/>
    <property type="evidence" value="ECO:0007669"/>
    <property type="project" value="InterPro"/>
</dbReference>
<gene>
    <name evidence="2" type="ORF">GSONMT00039857001</name>
</gene>
<evidence type="ECO:0000313" key="3">
    <source>
        <dbReference type="Proteomes" id="UP000193380"/>
    </source>
</evidence>
<evidence type="ECO:0000259" key="1">
    <source>
        <dbReference type="Pfam" id="PF06920"/>
    </source>
</evidence>
<organism evidence="2 3">
    <name type="scientific">Oncorhynchus mykiss</name>
    <name type="common">Rainbow trout</name>
    <name type="synonym">Salmo gairdneri</name>
    <dbReference type="NCBI Taxonomy" id="8022"/>
    <lineage>
        <taxon>Eukaryota</taxon>
        <taxon>Metazoa</taxon>
        <taxon>Chordata</taxon>
        <taxon>Craniata</taxon>
        <taxon>Vertebrata</taxon>
        <taxon>Euteleostomi</taxon>
        <taxon>Actinopterygii</taxon>
        <taxon>Neopterygii</taxon>
        <taxon>Teleostei</taxon>
        <taxon>Protacanthopterygii</taxon>
        <taxon>Salmoniformes</taxon>
        <taxon>Salmonidae</taxon>
        <taxon>Salmoninae</taxon>
        <taxon>Oncorhynchus</taxon>
    </lineage>
</organism>
<feature type="domain" description="DOCKER Lobe A" evidence="1">
    <location>
        <begin position="18"/>
        <end position="42"/>
    </location>
</feature>
<dbReference type="AlphaFoldDB" id="A0A060XAQ9"/>
<dbReference type="PaxDb" id="8022-A0A060XAQ9"/>
<dbReference type="GO" id="GO:0051491">
    <property type="term" value="P:positive regulation of filopodium assembly"/>
    <property type="evidence" value="ECO:0007669"/>
    <property type="project" value="TreeGrafter"/>
</dbReference>
<name>A0A060XAQ9_ONCMY</name>
<dbReference type="STRING" id="8022.A0A060XAQ9"/>
<dbReference type="PANTHER" id="PTHR23317">
    <property type="entry name" value="DEDICATOR OF CYTOKINESIS DOCK"/>
    <property type="match status" value="1"/>
</dbReference>